<dbReference type="AlphaFoldDB" id="A0A1R3T9N6"/>
<dbReference type="InterPro" id="IPR003165">
    <property type="entry name" value="Piwi"/>
</dbReference>
<reference evidence="5" key="1">
    <citation type="submission" date="2016-10" db="EMBL/GenBank/DDBJ databases">
        <authorList>
            <person name="Wibberg D."/>
        </authorList>
    </citation>
    <scope>NUCLEOTIDE SEQUENCE [LARGE SCALE GENOMIC DNA]</scope>
</reference>
<dbReference type="Gene3D" id="3.30.420.10">
    <property type="entry name" value="Ribonuclease H-like superfamily/Ribonuclease H"/>
    <property type="match status" value="1"/>
</dbReference>
<dbReference type="Proteomes" id="UP000187891">
    <property type="component" value="Unassembled WGS sequence"/>
</dbReference>
<organism evidence="4 5">
    <name type="scientific">Agrobacterium rosae</name>
    <dbReference type="NCBI Taxonomy" id="1972867"/>
    <lineage>
        <taxon>Bacteria</taxon>
        <taxon>Pseudomonadati</taxon>
        <taxon>Pseudomonadota</taxon>
        <taxon>Alphaproteobacteria</taxon>
        <taxon>Hyphomicrobiales</taxon>
        <taxon>Rhizobiaceae</taxon>
        <taxon>Rhizobium/Agrobacterium group</taxon>
        <taxon>Agrobacterium</taxon>
    </lineage>
</organism>
<dbReference type="Gene3D" id="3.40.50.2300">
    <property type="match status" value="1"/>
</dbReference>
<dbReference type="GO" id="GO:0003676">
    <property type="term" value="F:nucleic acid binding"/>
    <property type="evidence" value="ECO:0007669"/>
    <property type="project" value="InterPro"/>
</dbReference>
<gene>
    <name evidence="4" type="ORF">DSM25559_0379</name>
</gene>
<evidence type="ECO:0000259" key="3">
    <source>
        <dbReference type="PROSITE" id="PS50822"/>
    </source>
</evidence>
<proteinExistence type="inferred from homology"/>
<evidence type="ECO:0000256" key="2">
    <source>
        <dbReference type="ARBA" id="ARBA00035032"/>
    </source>
</evidence>
<name>A0A1R3T9N6_9HYPH</name>
<accession>A0A1R3T9N6</accession>
<dbReference type="EMBL" id="FMUE01000001">
    <property type="protein sequence ID" value="SCX03993.1"/>
    <property type="molecule type" value="Genomic_DNA"/>
</dbReference>
<dbReference type="SMART" id="SM00950">
    <property type="entry name" value="Piwi"/>
    <property type="match status" value="1"/>
</dbReference>
<sequence length="761" mass="84977">MSQLSLNFAPLSIIGNTSVLVGRQPYDAGHLADLRSEFVDSHVFHRSGIDDTIIDIPIVKGAQPLGNVHETLDLLDERRLLPTLLSASLLRAFGGLRDIMSDRPVSVVGPVGRGHLIHADLPEWIQRRTLLRFDTRTTFVERKSTFGLVCETKLKSFITAPCSVLLEHEIPVVGRYVTVRMPSSDPRVMPRVRLVGRVISVEGDILTLSDNAEGFETVTASEAYLEPRREIIEDCVNRLLGRRARSVLDEAERQAALFHSGPGRQSQIAEALKYLRERANLEAVPDANFVVGDLLSNRSKLFPKTENIPQPTLLFDPSGTRRDTWKERGLKESGPFDQRTFSPKQLRIAVVCQARHEGRVDEFLAKFLEGMPSVLTGAKREARYGDGFLRRFQLDKPSVRYFTASGSSADDYLSASRTALSTSADEGFKWDLAIVQVEEDFKASNGGDNPYYATKSVFLKRDVPVQSIRLETMAQPAGELVFSLNHLSLATYAKIGGTPWLLAAQQTVAHELVLGVGSHTEATSRIGTGKRYVGITTVFSSDGSYLLSDRTAVVPYEDYAAALYETLKRAITTVRTQDNWRSSDKVRLVFHMFKPLKDIEAEAVERVVRDLYLQDVTFAFVHFASDHPFIIFDHEQDGYGFRDPRKGVLGPSRGLHIKLGDRESLVVFSGASELKRPEDGMPRPCLLKLHRLSTFTDMTYIARQAFAFAGNSWRTMSPEPFPITIRYSDLISERLTGLAAVPGWDAEAVKFGQIGRTLWFL</sequence>
<dbReference type="STRING" id="1907666.DSM25559_0379"/>
<dbReference type="InterPro" id="IPR036397">
    <property type="entry name" value="RNaseH_sf"/>
</dbReference>
<protein>
    <recommendedName>
        <fullName evidence="2">Protein argonaute</fullName>
    </recommendedName>
</protein>
<dbReference type="PROSITE" id="PS50822">
    <property type="entry name" value="PIWI"/>
    <property type="match status" value="1"/>
</dbReference>
<evidence type="ECO:0000256" key="1">
    <source>
        <dbReference type="ARBA" id="ARBA00035012"/>
    </source>
</evidence>
<dbReference type="SUPFAM" id="SSF53098">
    <property type="entry name" value="Ribonuclease H-like"/>
    <property type="match status" value="1"/>
</dbReference>
<dbReference type="CDD" id="cd04659">
    <property type="entry name" value="Piwi_piwi-like_ProArk"/>
    <property type="match status" value="1"/>
</dbReference>
<dbReference type="InterPro" id="IPR012337">
    <property type="entry name" value="RNaseH-like_sf"/>
</dbReference>
<feature type="domain" description="Piwi" evidence="3">
    <location>
        <begin position="432"/>
        <end position="735"/>
    </location>
</feature>
<evidence type="ECO:0000313" key="5">
    <source>
        <dbReference type="Proteomes" id="UP000187891"/>
    </source>
</evidence>
<comment type="similarity">
    <text evidence="1">Belongs to the argonaute family. Long pAgo subfamily.</text>
</comment>
<evidence type="ECO:0000313" key="4">
    <source>
        <dbReference type="EMBL" id="SCX03993.1"/>
    </source>
</evidence>